<dbReference type="OMA" id="LEYCSHT"/>
<feature type="repeat" description="Pumilio" evidence="2">
    <location>
        <begin position="845"/>
        <end position="882"/>
    </location>
</feature>
<feature type="region of interest" description="Disordered" evidence="3">
    <location>
        <begin position="500"/>
        <end position="526"/>
    </location>
</feature>
<dbReference type="InterPro" id="IPR033133">
    <property type="entry name" value="PUM-HD"/>
</dbReference>
<dbReference type="Pfam" id="PF00806">
    <property type="entry name" value="PUF"/>
    <property type="match status" value="5"/>
</dbReference>
<feature type="compositionally biased region" description="Gly residues" evidence="3">
    <location>
        <begin position="568"/>
        <end position="577"/>
    </location>
</feature>
<feature type="repeat" description="Pumilio" evidence="2">
    <location>
        <begin position="735"/>
        <end position="772"/>
    </location>
</feature>
<dbReference type="InterPro" id="IPR016024">
    <property type="entry name" value="ARM-type_fold"/>
</dbReference>
<proteinExistence type="predicted"/>
<feature type="domain" description="PUM-HD" evidence="4">
    <location>
        <begin position="561"/>
        <end position="911"/>
    </location>
</feature>
<evidence type="ECO:0000259" key="4">
    <source>
        <dbReference type="PROSITE" id="PS50303"/>
    </source>
</evidence>
<feature type="compositionally biased region" description="Polar residues" evidence="3">
    <location>
        <begin position="152"/>
        <end position="166"/>
    </location>
</feature>
<dbReference type="PANTHER" id="PTHR12537">
    <property type="entry name" value="RNA BINDING PROTEIN PUMILIO-RELATED"/>
    <property type="match status" value="1"/>
</dbReference>
<dbReference type="Gene3D" id="1.25.10.10">
    <property type="entry name" value="Leucine-rich Repeat Variant"/>
    <property type="match status" value="1"/>
</dbReference>
<feature type="compositionally biased region" description="Polar residues" evidence="3">
    <location>
        <begin position="504"/>
        <end position="523"/>
    </location>
</feature>
<organism evidence="5 6">
    <name type="scientific">Polarella glacialis</name>
    <name type="common">Dinoflagellate</name>
    <dbReference type="NCBI Taxonomy" id="89957"/>
    <lineage>
        <taxon>Eukaryota</taxon>
        <taxon>Sar</taxon>
        <taxon>Alveolata</taxon>
        <taxon>Dinophyceae</taxon>
        <taxon>Suessiales</taxon>
        <taxon>Suessiaceae</taxon>
        <taxon>Polarella</taxon>
    </lineage>
</organism>
<feature type="compositionally biased region" description="Low complexity" evidence="3">
    <location>
        <begin position="137"/>
        <end position="151"/>
    </location>
</feature>
<sequence length="979" mass="102698">MSSEIAPIREDEVADGAIETCGRASTPDVEGVSKSTLANQKRSPAPSRSGAASLTPIGSPTPERLSAQLYPQDEKPFQQFRPSQDRPHANSWTFCDLFGGQERPNSAPLEQRPMGAASPTPGSKDSSPNSTTPMIPAAAAAASAAYASTTTKGSKTNALSSEQPTFHPQPRRHQPWVTPLLESEASPVPQSPEAAAGREKGLKLSSPSSSWNRNAPGWDEVGSHGAGRGLNALGGFSEDPRRSSSGGGGAWSAEPFASTPSPERDIHGHGTALSATALRIAESQEDWMVESPKPGISGRSVQNTPEPNHYHYGAGHPISTPSPGAMTGLGQSHHFMGLPPGFPHGGMMMPPYGSGPMLPPPLPTPSGGAGTMSSPDIMGLGFGGAFRPTPQEAAASAAFAESQLADSGKVVGLLGDGMHGLGPMAFQEVQQLAASYQQQLAANYNYQQAYHFGAAAAAVAASAGGWQVPACPPMPMGCHAGSFADTLAGLCGAPPTLSAHALPSSGQAESQTYPGTGAGQLSQAAPAGPVAWQNAASEALRPGAHAKGDGVVDVLIRQGKTQSRSGSGANGTGGGGSKYDLSTLPSEAAELVGNVGHMSKSQAGSKYLQRQLLKGQPATINVILDGVEEEIAALMCDAYGNYLCSVAFQACSQRQRMRMLEKLAPKVASIACDKRGTHALQALIGLLIIQEEQQQLMSSIQQHIIPLCMDANGTHVVQRLLFCFMPVVSEVIYTAVIEHMVEVAHHPYGLCVLKKCISQATVPGRHHEMLLSQLTRHALDLVQSPYGNYAIQHALEEWGGECCTPIFRKLEGRMMQLSIQKFSSNVVEKLFCSAPEEFRMRFISELVESEKMSVLVNSNYGHYVAKRALQLATPEQAQALTEAIRANLASLPNRRLRVKWEKVMAGVDDDDDDWERQGPPQMDAQPSGAYGAVPYGHQGAAAGDRRGKGGGKHGGSGRGGGKSHPGKMRGGGGGHLSGQ</sequence>
<name>A0A813HAW0_POLGL</name>
<keyword evidence="1" id="KW-0677">Repeat</keyword>
<feature type="compositionally biased region" description="Gly residues" evidence="3">
    <location>
        <begin position="952"/>
        <end position="979"/>
    </location>
</feature>
<evidence type="ECO:0000256" key="1">
    <source>
        <dbReference type="ARBA" id="ARBA00022737"/>
    </source>
</evidence>
<comment type="caution">
    <text evidence="5">The sequence shown here is derived from an EMBL/GenBank/DDBJ whole genome shotgun (WGS) entry which is preliminary data.</text>
</comment>
<dbReference type="EMBL" id="CAJNNV010031267">
    <property type="protein sequence ID" value="CAE8635289.1"/>
    <property type="molecule type" value="Genomic_DNA"/>
</dbReference>
<feature type="region of interest" description="Disordered" evidence="3">
    <location>
        <begin position="908"/>
        <end position="979"/>
    </location>
</feature>
<feature type="repeat" description="Pumilio" evidence="2">
    <location>
        <begin position="699"/>
        <end position="734"/>
    </location>
</feature>
<protein>
    <recommendedName>
        <fullName evidence="4">PUM-HD domain-containing protein</fullName>
    </recommendedName>
</protein>
<dbReference type="OrthoDB" id="668540at2759"/>
<feature type="repeat" description="Pumilio" evidence="2">
    <location>
        <begin position="809"/>
        <end position="844"/>
    </location>
</feature>
<dbReference type="GO" id="GO:0005737">
    <property type="term" value="C:cytoplasm"/>
    <property type="evidence" value="ECO:0007669"/>
    <property type="project" value="TreeGrafter"/>
</dbReference>
<dbReference type="AlphaFoldDB" id="A0A813HAW0"/>
<reference evidence="5" key="1">
    <citation type="submission" date="2021-02" db="EMBL/GenBank/DDBJ databases">
        <authorList>
            <person name="Dougan E. K."/>
            <person name="Rhodes N."/>
            <person name="Thang M."/>
            <person name="Chan C."/>
        </authorList>
    </citation>
    <scope>NUCLEOTIDE SEQUENCE</scope>
</reference>
<dbReference type="GO" id="GO:0010608">
    <property type="term" value="P:post-transcriptional regulation of gene expression"/>
    <property type="evidence" value="ECO:0007669"/>
    <property type="project" value="TreeGrafter"/>
</dbReference>
<gene>
    <name evidence="5" type="ORF">PGLA1383_LOCUS50885</name>
</gene>
<evidence type="ECO:0000256" key="2">
    <source>
        <dbReference type="PROSITE-ProRule" id="PRU00317"/>
    </source>
</evidence>
<feature type="region of interest" description="Disordered" evidence="3">
    <location>
        <begin position="1"/>
        <end position="268"/>
    </location>
</feature>
<dbReference type="PANTHER" id="PTHR12537:SF13">
    <property type="entry name" value="PUMILIO HOMOLOGY DOMAIN FAMILY MEMBER 4"/>
    <property type="match status" value="1"/>
</dbReference>
<dbReference type="GO" id="GO:0003729">
    <property type="term" value="F:mRNA binding"/>
    <property type="evidence" value="ECO:0007669"/>
    <property type="project" value="TreeGrafter"/>
</dbReference>
<keyword evidence="6" id="KW-1185">Reference proteome</keyword>
<dbReference type="InterPro" id="IPR011989">
    <property type="entry name" value="ARM-like"/>
</dbReference>
<dbReference type="SUPFAM" id="SSF48371">
    <property type="entry name" value="ARM repeat"/>
    <property type="match status" value="1"/>
</dbReference>
<dbReference type="PROSITE" id="PS50302">
    <property type="entry name" value="PUM"/>
    <property type="match status" value="4"/>
</dbReference>
<feature type="region of interest" description="Disordered" evidence="3">
    <location>
        <begin position="558"/>
        <end position="580"/>
    </location>
</feature>
<dbReference type="Proteomes" id="UP000654075">
    <property type="component" value="Unassembled WGS sequence"/>
</dbReference>
<feature type="compositionally biased region" description="Polar residues" evidence="3">
    <location>
        <begin position="120"/>
        <end position="133"/>
    </location>
</feature>
<feature type="compositionally biased region" description="Low complexity" evidence="3">
    <location>
        <begin position="42"/>
        <end position="53"/>
    </location>
</feature>
<accession>A0A813HAW0</accession>
<evidence type="ECO:0000256" key="3">
    <source>
        <dbReference type="SAM" id="MobiDB-lite"/>
    </source>
</evidence>
<evidence type="ECO:0000313" key="5">
    <source>
        <dbReference type="EMBL" id="CAE8635289.1"/>
    </source>
</evidence>
<dbReference type="SMART" id="SM00025">
    <property type="entry name" value="Pumilio"/>
    <property type="match status" value="8"/>
</dbReference>
<dbReference type="InterPro" id="IPR001313">
    <property type="entry name" value="Pumilio_RNA-bd_rpt"/>
</dbReference>
<evidence type="ECO:0000313" key="6">
    <source>
        <dbReference type="Proteomes" id="UP000654075"/>
    </source>
</evidence>
<dbReference type="PROSITE" id="PS50303">
    <property type="entry name" value="PUM_HD"/>
    <property type="match status" value="1"/>
</dbReference>